<name>A0A540MFK6_MALBA</name>
<keyword evidence="2" id="KW-1185">Reference proteome</keyword>
<reference evidence="1 2" key="1">
    <citation type="journal article" date="2019" name="G3 (Bethesda)">
        <title>Sequencing of a Wild Apple (Malus baccata) Genome Unravels the Differences Between Cultivated and Wild Apple Species Regarding Disease Resistance and Cold Tolerance.</title>
        <authorList>
            <person name="Chen X."/>
        </authorList>
    </citation>
    <scope>NUCLEOTIDE SEQUENCE [LARGE SCALE GENOMIC DNA]</scope>
    <source>
        <strain evidence="2">cv. Shandingzi</strain>
        <tissue evidence="1">Leaves</tissue>
    </source>
</reference>
<sequence>MPSLDARLTAHMNSPDVVDCGVHSSLPNLSATIADNHEIRSFPVSLVVEKC</sequence>
<dbReference type="EMBL" id="VIEB01000270">
    <property type="protein sequence ID" value="TQD97514.1"/>
    <property type="molecule type" value="Genomic_DNA"/>
</dbReference>
<proteinExistence type="predicted"/>
<gene>
    <name evidence="1" type="ORF">C1H46_016851</name>
</gene>
<dbReference type="AlphaFoldDB" id="A0A540MFK6"/>
<comment type="caution">
    <text evidence="1">The sequence shown here is derived from an EMBL/GenBank/DDBJ whole genome shotgun (WGS) entry which is preliminary data.</text>
</comment>
<accession>A0A540MFK6</accession>
<evidence type="ECO:0000313" key="2">
    <source>
        <dbReference type="Proteomes" id="UP000315295"/>
    </source>
</evidence>
<dbReference type="Proteomes" id="UP000315295">
    <property type="component" value="Unassembled WGS sequence"/>
</dbReference>
<evidence type="ECO:0000313" key="1">
    <source>
        <dbReference type="EMBL" id="TQD97514.1"/>
    </source>
</evidence>
<organism evidence="1 2">
    <name type="scientific">Malus baccata</name>
    <name type="common">Siberian crab apple</name>
    <name type="synonym">Pyrus baccata</name>
    <dbReference type="NCBI Taxonomy" id="106549"/>
    <lineage>
        <taxon>Eukaryota</taxon>
        <taxon>Viridiplantae</taxon>
        <taxon>Streptophyta</taxon>
        <taxon>Embryophyta</taxon>
        <taxon>Tracheophyta</taxon>
        <taxon>Spermatophyta</taxon>
        <taxon>Magnoliopsida</taxon>
        <taxon>eudicotyledons</taxon>
        <taxon>Gunneridae</taxon>
        <taxon>Pentapetalae</taxon>
        <taxon>rosids</taxon>
        <taxon>fabids</taxon>
        <taxon>Rosales</taxon>
        <taxon>Rosaceae</taxon>
        <taxon>Amygdaloideae</taxon>
        <taxon>Maleae</taxon>
        <taxon>Malus</taxon>
    </lineage>
</organism>
<protein>
    <submittedName>
        <fullName evidence="1">Uncharacterized protein</fullName>
    </submittedName>
</protein>